<dbReference type="PIRSF" id="PIRSF036922">
    <property type="entry name" value="RNaseH_PGAM"/>
    <property type="match status" value="1"/>
</dbReference>
<dbReference type="Proteomes" id="UP001056336">
    <property type="component" value="Chromosome"/>
</dbReference>
<dbReference type="SUPFAM" id="SSF53254">
    <property type="entry name" value="Phosphoglycerate mutase-like"/>
    <property type="match status" value="1"/>
</dbReference>
<reference evidence="3" key="2">
    <citation type="submission" date="2022-05" db="EMBL/GenBank/DDBJ databases">
        <authorList>
            <person name="Kim J.-S."/>
            <person name="Lee K."/>
            <person name="Suh M."/>
            <person name="Eom M."/>
            <person name="Kim J.-S."/>
            <person name="Kim D.-S."/>
            <person name="Ko S.-H."/>
            <person name="Shin Y."/>
            <person name="Lee J.-S."/>
        </authorList>
    </citation>
    <scope>NUCLEOTIDE SEQUENCE</scope>
    <source>
        <strain evidence="3">N237</strain>
    </source>
</reference>
<dbReference type="RefSeq" id="WP_249769790.1">
    <property type="nucleotide sequence ID" value="NZ_CP097332.1"/>
</dbReference>
<dbReference type="Gene3D" id="3.30.420.10">
    <property type="entry name" value="Ribonuclease H-like superfamily/Ribonuclease H"/>
    <property type="match status" value="1"/>
</dbReference>
<evidence type="ECO:0000259" key="2">
    <source>
        <dbReference type="PROSITE" id="PS50879"/>
    </source>
</evidence>
<dbReference type="InterPro" id="IPR013078">
    <property type="entry name" value="His_Pase_superF_clade-1"/>
</dbReference>
<reference evidence="3" key="1">
    <citation type="journal article" date="2018" name="Int. J. Syst. Evol. Microbiol.">
        <title>Jatrophihabitans telluris sp. nov., isolated from sediment soil of lava forest wetlands and the emended description of the genus Jatrophihabitans.</title>
        <authorList>
            <person name="Lee K.C."/>
            <person name="Suh M.K."/>
            <person name="Eom M.K."/>
            <person name="Kim K.K."/>
            <person name="Kim J.S."/>
            <person name="Kim D.S."/>
            <person name="Ko S.H."/>
            <person name="Shin Y.K."/>
            <person name="Lee J.S."/>
        </authorList>
    </citation>
    <scope>NUCLEOTIDE SEQUENCE</scope>
    <source>
        <strain evidence="3">N237</strain>
    </source>
</reference>
<dbReference type="InterPro" id="IPR014636">
    <property type="entry name" value="RNaseH/PGlycerate_mutase"/>
</dbReference>
<gene>
    <name evidence="3" type="ORF">M6D93_13430</name>
</gene>
<evidence type="ECO:0000256" key="1">
    <source>
        <dbReference type="SAM" id="MobiDB-lite"/>
    </source>
</evidence>
<proteinExistence type="predicted"/>
<dbReference type="EMBL" id="CP097332">
    <property type="protein sequence ID" value="UQX87298.1"/>
    <property type="molecule type" value="Genomic_DNA"/>
</dbReference>
<dbReference type="PANTHER" id="PTHR48100:SF1">
    <property type="entry name" value="HISTIDINE PHOSPHATASE FAMILY PROTEIN-RELATED"/>
    <property type="match status" value="1"/>
</dbReference>
<dbReference type="InterPro" id="IPR002156">
    <property type="entry name" value="RNaseH_domain"/>
</dbReference>
<dbReference type="CDD" id="cd09279">
    <property type="entry name" value="RNase_HI_like"/>
    <property type="match status" value="1"/>
</dbReference>
<dbReference type="Pfam" id="PF00300">
    <property type="entry name" value="His_Phos_1"/>
    <property type="match status" value="1"/>
</dbReference>
<keyword evidence="4" id="KW-1185">Reference proteome</keyword>
<dbReference type="PANTHER" id="PTHR48100">
    <property type="entry name" value="BROAD-SPECIFICITY PHOSPHATASE YOR283W-RELATED"/>
    <property type="match status" value="1"/>
</dbReference>
<sequence length="369" mass="39574">MNSVASVVVEADGGSRGNPGPAGYGAVVRDEAGTVLAEVREFLGVTTNNVAEYRGLIAGLSAAQELGARRVTVRMDSKLVIEQVSGRWQVNDDGLRPLHARARALVDSFEAVSLSWIPRAENAEADRLANEAMDSAADGRGTPELAGKPDREPRPQNAWLPPGDTPTRLILLRHGITEHTLAKRFAGRSDLPLTDEGRGQAERAAQRIAQLGPVDVVVSSPLRRARTTAQIVAETLDLSPVTVVDDVVETDFGQWDGFTFAEVGERWPEQLQAWMADPAVAPPGGESFEAVDRRVSAASARLVAQHPGATVVVVSHVTPIKLLVRNALRAPMSSLYRMFLDPASISVLDYFADGLITLRSFNDSAHLAG</sequence>
<accession>A0ABY4QVG1</accession>
<dbReference type="InterPro" id="IPR012337">
    <property type="entry name" value="RNaseH-like_sf"/>
</dbReference>
<dbReference type="SMART" id="SM00855">
    <property type="entry name" value="PGAM"/>
    <property type="match status" value="1"/>
</dbReference>
<evidence type="ECO:0000313" key="4">
    <source>
        <dbReference type="Proteomes" id="UP001056336"/>
    </source>
</evidence>
<dbReference type="PROSITE" id="PS50879">
    <property type="entry name" value="RNASE_H_1"/>
    <property type="match status" value="1"/>
</dbReference>
<dbReference type="InterPro" id="IPR036397">
    <property type="entry name" value="RNaseH_sf"/>
</dbReference>
<feature type="region of interest" description="Disordered" evidence="1">
    <location>
        <begin position="132"/>
        <end position="164"/>
    </location>
</feature>
<dbReference type="CDD" id="cd07067">
    <property type="entry name" value="HP_PGM_like"/>
    <property type="match status" value="1"/>
</dbReference>
<dbReference type="InterPro" id="IPR029033">
    <property type="entry name" value="His_PPase_superfam"/>
</dbReference>
<dbReference type="NCBIfam" id="NF005567">
    <property type="entry name" value="PRK07238.1"/>
    <property type="match status" value="1"/>
</dbReference>
<feature type="domain" description="RNase H type-1" evidence="2">
    <location>
        <begin position="3"/>
        <end position="138"/>
    </location>
</feature>
<dbReference type="Gene3D" id="3.40.50.1240">
    <property type="entry name" value="Phosphoglycerate mutase-like"/>
    <property type="match status" value="1"/>
</dbReference>
<dbReference type="InterPro" id="IPR050275">
    <property type="entry name" value="PGM_Phosphatase"/>
</dbReference>
<protein>
    <submittedName>
        <fullName evidence="3">Bifunctional RNase H/acid phosphatase</fullName>
    </submittedName>
</protein>
<dbReference type="SUPFAM" id="SSF53098">
    <property type="entry name" value="Ribonuclease H-like"/>
    <property type="match status" value="1"/>
</dbReference>
<dbReference type="Pfam" id="PF13456">
    <property type="entry name" value="RVT_3"/>
    <property type="match status" value="1"/>
</dbReference>
<evidence type="ECO:0000313" key="3">
    <source>
        <dbReference type="EMBL" id="UQX87298.1"/>
    </source>
</evidence>
<name>A0ABY4QVG1_9ACTN</name>
<organism evidence="3 4">
    <name type="scientific">Jatrophihabitans telluris</name>
    <dbReference type="NCBI Taxonomy" id="2038343"/>
    <lineage>
        <taxon>Bacteria</taxon>
        <taxon>Bacillati</taxon>
        <taxon>Actinomycetota</taxon>
        <taxon>Actinomycetes</taxon>
        <taxon>Jatrophihabitantales</taxon>
        <taxon>Jatrophihabitantaceae</taxon>
        <taxon>Jatrophihabitans</taxon>
    </lineage>
</organism>